<dbReference type="Ensembl" id="ENSTGET00000020872.1">
    <property type="protein sequence ID" value="ENSTGEP00000017492.1"/>
    <property type="gene ID" value="ENSTGEG00000014141.1"/>
</dbReference>
<dbReference type="InterPro" id="IPR026114">
    <property type="entry name" value="APOF"/>
</dbReference>
<keyword evidence="2" id="KW-1185">Reference proteome</keyword>
<evidence type="ECO:0000313" key="1">
    <source>
        <dbReference type="Ensembl" id="ENSTGEP00000017492.1"/>
    </source>
</evidence>
<reference evidence="1" key="3">
    <citation type="submission" date="2025-09" db="UniProtKB">
        <authorList>
            <consortium name="Ensembl"/>
        </authorList>
    </citation>
    <scope>IDENTIFICATION</scope>
</reference>
<evidence type="ECO:0000313" key="2">
    <source>
        <dbReference type="Proteomes" id="UP000694411"/>
    </source>
</evidence>
<name>A0A8D2FA91_THEGE</name>
<dbReference type="AlphaFoldDB" id="A0A8D2FA91"/>
<dbReference type="GO" id="GO:0008203">
    <property type="term" value="P:cholesterol metabolic process"/>
    <property type="evidence" value="ECO:0007669"/>
    <property type="project" value="TreeGrafter"/>
</dbReference>
<dbReference type="Proteomes" id="UP000694411">
    <property type="component" value="Chromosome 11"/>
</dbReference>
<accession>A0A8D2FA91</accession>
<organism evidence="1 2">
    <name type="scientific">Theropithecus gelada</name>
    <name type="common">Gelada baboon</name>
    <dbReference type="NCBI Taxonomy" id="9565"/>
    <lineage>
        <taxon>Eukaryota</taxon>
        <taxon>Metazoa</taxon>
        <taxon>Chordata</taxon>
        <taxon>Craniata</taxon>
        <taxon>Vertebrata</taxon>
        <taxon>Euteleostomi</taxon>
        <taxon>Mammalia</taxon>
        <taxon>Eutheria</taxon>
        <taxon>Euarchontoglires</taxon>
        <taxon>Primates</taxon>
        <taxon>Haplorrhini</taxon>
        <taxon>Catarrhini</taxon>
        <taxon>Cercopithecidae</taxon>
        <taxon>Cercopithecinae</taxon>
        <taxon>Theropithecus</taxon>
    </lineage>
</organism>
<dbReference type="PANTHER" id="PTHR15011">
    <property type="entry name" value="APOLIPOPROTEIN F"/>
    <property type="match status" value="1"/>
</dbReference>
<sequence length="226" mass="25768">MVFHHIGQSEWGPNLPAIFSRDWASISYLWESEIPLSDPRTSQDLLHTAPSLVPLPEYLSNLALKVALEEVGCPTEAHVLQLQLIRMGGKDTTETLICESQKFKEEEVIGNTNIIACTYGCGQVLYETAVLMFEFTEKLPSPKLVTEFKTSAVNVTQKCTDESWEHLEEVGKRLMNTSEIKNFTMARVPWLIRSGYFFMHTTKILKLILLDLIKKYFQAYLEIFSG</sequence>
<reference evidence="1" key="1">
    <citation type="submission" date="2018-05" db="EMBL/GenBank/DDBJ databases">
        <title>Whole genome of Theropithecus gelada.</title>
        <authorList>
            <person name="Chiou K.L."/>
            <person name="Snyder-Mackler N."/>
        </authorList>
    </citation>
    <scope>NUCLEOTIDE SEQUENCE [LARGE SCALE GENOMIC DNA]</scope>
</reference>
<proteinExistence type="predicted"/>
<dbReference type="GO" id="GO:0005615">
    <property type="term" value="C:extracellular space"/>
    <property type="evidence" value="ECO:0007669"/>
    <property type="project" value="TreeGrafter"/>
</dbReference>
<dbReference type="PANTHER" id="PTHR15011:SF1">
    <property type="entry name" value="APOLIPOPROTEIN N"/>
    <property type="match status" value="1"/>
</dbReference>
<dbReference type="Pfam" id="PF15148">
    <property type="entry name" value="Apolipo_F"/>
    <property type="match status" value="2"/>
</dbReference>
<protein>
    <submittedName>
        <fullName evidence="1">Uncharacterized protein</fullName>
    </submittedName>
</protein>
<reference evidence="1" key="2">
    <citation type="submission" date="2025-08" db="UniProtKB">
        <authorList>
            <consortium name="Ensembl"/>
        </authorList>
    </citation>
    <scope>IDENTIFICATION</scope>
</reference>